<dbReference type="Pfam" id="PF00551">
    <property type="entry name" value="Formyl_trans_N"/>
    <property type="match status" value="1"/>
</dbReference>
<gene>
    <name evidence="5" type="primary">fmt</name>
    <name evidence="8" type="ORF">DI628_04480</name>
</gene>
<dbReference type="PANTHER" id="PTHR11138">
    <property type="entry name" value="METHIONYL-TRNA FORMYLTRANSFERASE"/>
    <property type="match status" value="1"/>
</dbReference>
<dbReference type="CDD" id="cd08704">
    <property type="entry name" value="Met_tRNA_FMT_C"/>
    <property type="match status" value="1"/>
</dbReference>
<evidence type="ECO:0000256" key="2">
    <source>
        <dbReference type="ARBA" id="ARBA00012261"/>
    </source>
</evidence>
<comment type="similarity">
    <text evidence="1 5">Belongs to the Fmt family.</text>
</comment>
<dbReference type="InterPro" id="IPR041711">
    <property type="entry name" value="Met-tRNA-FMT_N"/>
</dbReference>
<dbReference type="InterPro" id="IPR011034">
    <property type="entry name" value="Formyl_transferase-like_C_sf"/>
</dbReference>
<reference evidence="8 9" key="1">
    <citation type="journal article" date="2017" name="Nat. Commun.">
        <title>In situ click chemistry generation of cyclooxygenase-2 inhibitors.</title>
        <authorList>
            <person name="Bhardwaj A."/>
            <person name="Kaur J."/>
            <person name="Wuest M."/>
            <person name="Wuest F."/>
        </authorList>
    </citation>
    <scope>NUCLEOTIDE SEQUENCE [LARGE SCALE GENOMIC DNA]</scope>
    <source>
        <strain evidence="8">S2_018_000_R2_106</strain>
    </source>
</reference>
<dbReference type="InterPro" id="IPR002376">
    <property type="entry name" value="Formyl_transf_N"/>
</dbReference>
<evidence type="ECO:0000259" key="6">
    <source>
        <dbReference type="Pfam" id="PF00551"/>
    </source>
</evidence>
<comment type="catalytic activity">
    <reaction evidence="5">
        <text>L-methionyl-tRNA(fMet) + (6R)-10-formyltetrahydrofolate = N-formyl-L-methionyl-tRNA(fMet) + (6S)-5,6,7,8-tetrahydrofolate + H(+)</text>
        <dbReference type="Rhea" id="RHEA:24380"/>
        <dbReference type="Rhea" id="RHEA-COMP:9952"/>
        <dbReference type="Rhea" id="RHEA-COMP:9953"/>
        <dbReference type="ChEBI" id="CHEBI:15378"/>
        <dbReference type="ChEBI" id="CHEBI:57453"/>
        <dbReference type="ChEBI" id="CHEBI:78530"/>
        <dbReference type="ChEBI" id="CHEBI:78844"/>
        <dbReference type="ChEBI" id="CHEBI:195366"/>
        <dbReference type="EC" id="2.1.2.9"/>
    </reaction>
</comment>
<dbReference type="Gene3D" id="3.40.50.12230">
    <property type="match status" value="1"/>
</dbReference>
<dbReference type="PANTHER" id="PTHR11138:SF5">
    <property type="entry name" value="METHIONYL-TRNA FORMYLTRANSFERASE, MITOCHONDRIAL"/>
    <property type="match status" value="1"/>
</dbReference>
<dbReference type="GO" id="GO:0004479">
    <property type="term" value="F:methionyl-tRNA formyltransferase activity"/>
    <property type="evidence" value="ECO:0007669"/>
    <property type="project" value="UniProtKB-UniRule"/>
</dbReference>
<dbReference type="SUPFAM" id="SSF53328">
    <property type="entry name" value="Formyltransferase"/>
    <property type="match status" value="1"/>
</dbReference>
<evidence type="ECO:0000256" key="1">
    <source>
        <dbReference type="ARBA" id="ARBA00010699"/>
    </source>
</evidence>
<dbReference type="EC" id="2.1.2.9" evidence="2 5"/>
<name>A0A6N4RD12_BLAVI</name>
<evidence type="ECO:0000256" key="5">
    <source>
        <dbReference type="HAMAP-Rule" id="MF_00182"/>
    </source>
</evidence>
<organism evidence="8 9">
    <name type="scientific">Blastochloris viridis</name>
    <name type="common">Rhodopseudomonas viridis</name>
    <dbReference type="NCBI Taxonomy" id="1079"/>
    <lineage>
        <taxon>Bacteria</taxon>
        <taxon>Pseudomonadati</taxon>
        <taxon>Pseudomonadota</taxon>
        <taxon>Alphaproteobacteria</taxon>
        <taxon>Hyphomicrobiales</taxon>
        <taxon>Blastochloridaceae</taxon>
        <taxon>Blastochloris</taxon>
    </lineage>
</organism>
<keyword evidence="4 5" id="KW-0648">Protein biosynthesis</keyword>
<comment type="function">
    <text evidence="5">Attaches a formyl group to the free amino group of methionyl-tRNA(fMet). The formyl group appears to play a dual role in the initiator identity of N-formylmethionyl-tRNA by promoting its recognition by IF2 and preventing the misappropriation of this tRNA by the elongation apparatus.</text>
</comment>
<feature type="domain" description="Formyl transferase C-terminal" evidence="7">
    <location>
        <begin position="198"/>
        <end position="295"/>
    </location>
</feature>
<keyword evidence="3 5" id="KW-0808">Transferase</keyword>
<dbReference type="HAMAP" id="MF_00182">
    <property type="entry name" value="Formyl_trans"/>
    <property type="match status" value="1"/>
</dbReference>
<accession>A0A6N4RD12</accession>
<evidence type="ECO:0000256" key="4">
    <source>
        <dbReference type="ARBA" id="ARBA00022917"/>
    </source>
</evidence>
<protein>
    <recommendedName>
        <fullName evidence="2 5">Methionyl-tRNA formyltransferase</fullName>
        <ecNumber evidence="2 5">2.1.2.9</ecNumber>
    </recommendedName>
</protein>
<evidence type="ECO:0000256" key="3">
    <source>
        <dbReference type="ARBA" id="ARBA00022679"/>
    </source>
</evidence>
<dbReference type="InterPro" id="IPR036477">
    <property type="entry name" value="Formyl_transf_N_sf"/>
</dbReference>
<dbReference type="Proteomes" id="UP000320948">
    <property type="component" value="Unassembled WGS sequence"/>
</dbReference>
<dbReference type="SUPFAM" id="SSF50486">
    <property type="entry name" value="FMT C-terminal domain-like"/>
    <property type="match status" value="1"/>
</dbReference>
<feature type="binding site" evidence="5">
    <location>
        <begin position="107"/>
        <end position="110"/>
    </location>
    <ligand>
        <name>(6S)-5,6,7,8-tetrahydrofolate</name>
        <dbReference type="ChEBI" id="CHEBI:57453"/>
    </ligand>
</feature>
<dbReference type="InterPro" id="IPR005794">
    <property type="entry name" value="Fmt"/>
</dbReference>
<evidence type="ECO:0000259" key="7">
    <source>
        <dbReference type="Pfam" id="PF02911"/>
    </source>
</evidence>
<evidence type="ECO:0000313" key="9">
    <source>
        <dbReference type="Proteomes" id="UP000320948"/>
    </source>
</evidence>
<dbReference type="EMBL" id="VAFM01000001">
    <property type="protein sequence ID" value="TKW61882.1"/>
    <property type="molecule type" value="Genomic_DNA"/>
</dbReference>
<proteinExistence type="inferred from homology"/>
<dbReference type="NCBIfam" id="TIGR00460">
    <property type="entry name" value="fmt"/>
    <property type="match status" value="1"/>
</dbReference>
<comment type="caution">
    <text evidence="8">The sequence shown here is derived from an EMBL/GenBank/DDBJ whole genome shotgun (WGS) entry which is preliminary data.</text>
</comment>
<dbReference type="InterPro" id="IPR044135">
    <property type="entry name" value="Met-tRNA-FMT_C"/>
</dbReference>
<evidence type="ECO:0000313" key="8">
    <source>
        <dbReference type="EMBL" id="TKW61882.1"/>
    </source>
</evidence>
<dbReference type="InterPro" id="IPR005793">
    <property type="entry name" value="Formyl_trans_C"/>
</dbReference>
<dbReference type="GO" id="GO:0005829">
    <property type="term" value="C:cytosol"/>
    <property type="evidence" value="ECO:0007669"/>
    <property type="project" value="TreeGrafter"/>
</dbReference>
<dbReference type="AlphaFoldDB" id="A0A6N4RD12"/>
<sequence>MAKVVFMGSPDFAVPSLHALHTAGHEIVAVYTQPPRPAGRGQKLQPTAVHEAADDLGLAVFHPEKLRGEALDAVLALDADVFCVVAYGLLLPKALVDNRLCLNVHPSALPRWRGAAPLQWTLLSGDTTTDVCVMQLDEGMDTGPVVARQTMSIPQDMNLAELHDVTALKGANMLVNVVNNLPDISAVAQVGEATHAVKITREMRRIDWTKPVMEIHNLVRGIYPMAQAALGDEVFKILRTEVNQLWIHKHMGDPGEVMGMDSTGMAIACGTGVLKITEMQRPGGKAGTTAEVARGWPQLKNGAMLS</sequence>
<dbReference type="CDD" id="cd08646">
    <property type="entry name" value="FMT_core_Met-tRNA-FMT_N"/>
    <property type="match status" value="1"/>
</dbReference>
<feature type="domain" description="Formyl transferase N-terminal" evidence="6">
    <location>
        <begin position="3"/>
        <end position="178"/>
    </location>
</feature>
<dbReference type="Pfam" id="PF02911">
    <property type="entry name" value="Formyl_trans_C"/>
    <property type="match status" value="1"/>
</dbReference>